<comment type="caution">
    <text evidence="2">The sequence shown here is derived from an EMBL/GenBank/DDBJ whole genome shotgun (WGS) entry which is preliminary data.</text>
</comment>
<organism evidence="2 3">
    <name type="scientific">Candidatus Polarisedimenticola svalbardensis</name>
    <dbReference type="NCBI Taxonomy" id="2886004"/>
    <lineage>
        <taxon>Bacteria</taxon>
        <taxon>Pseudomonadati</taxon>
        <taxon>Acidobacteriota</taxon>
        <taxon>Candidatus Polarisedimenticolia</taxon>
        <taxon>Candidatus Polarisedimenticolales</taxon>
        <taxon>Candidatus Polarisedimenticolaceae</taxon>
        <taxon>Candidatus Polarisedimenticola</taxon>
    </lineage>
</organism>
<dbReference type="GO" id="GO:0016020">
    <property type="term" value="C:membrane"/>
    <property type="evidence" value="ECO:0007669"/>
    <property type="project" value="GOC"/>
</dbReference>
<dbReference type="GO" id="GO:0006506">
    <property type="term" value="P:GPI anchor biosynthetic process"/>
    <property type="evidence" value="ECO:0007669"/>
    <property type="project" value="TreeGrafter"/>
</dbReference>
<keyword evidence="2" id="KW-0540">Nuclease</keyword>
<reference evidence="2 3" key="1">
    <citation type="submission" date="2020-08" db="EMBL/GenBank/DDBJ databases">
        <title>Acidobacteriota in marine sediments use diverse sulfur dissimilation pathways.</title>
        <authorList>
            <person name="Wasmund K."/>
        </authorList>
    </citation>
    <scope>NUCLEOTIDE SEQUENCE [LARGE SCALE GENOMIC DNA]</scope>
    <source>
        <strain evidence="2">MAG AM4</strain>
    </source>
</reference>
<dbReference type="AlphaFoldDB" id="A0A8J6XSQ5"/>
<sequence>MRLKVLSYNIHRAIGVDRRFRPERIVDILAHHDADLVLLQEVDDGVPRSRGMNLGRELALALGYPHLALGHNVQLRRGMYGNATMSRYPIVRESNIDLTIQTRKRRGCLHTSIQAEARTGYSYLVDVFNTHLGLSAQERVRQVGRLVRSSEFAALGHHRTCLVGGDFNDWRSLLEPIFTEILEFKSATDRKYGSEKAIRTYPSFSPTGALDRIYYRGGLRLTASRSCRMNASRVASDHLPVIAEFELY</sequence>
<dbReference type="EMBL" id="JACXWD010000018">
    <property type="protein sequence ID" value="MBD3867927.1"/>
    <property type="molecule type" value="Genomic_DNA"/>
</dbReference>
<dbReference type="InterPro" id="IPR036691">
    <property type="entry name" value="Endo/exonu/phosph_ase_sf"/>
</dbReference>
<evidence type="ECO:0000313" key="3">
    <source>
        <dbReference type="Proteomes" id="UP000648239"/>
    </source>
</evidence>
<proteinExistence type="predicted"/>
<dbReference type="PANTHER" id="PTHR14859:SF1">
    <property type="entry name" value="PGAP2-INTERACTING PROTEIN"/>
    <property type="match status" value="1"/>
</dbReference>
<gene>
    <name evidence="2" type="ORF">IFK94_07375</name>
</gene>
<dbReference type="InterPro" id="IPR051916">
    <property type="entry name" value="GPI-anchor_lipid_remodeler"/>
</dbReference>
<dbReference type="PANTHER" id="PTHR14859">
    <property type="entry name" value="CALCOFLUOR WHITE HYPERSENSITIVE PROTEIN PRECURSOR"/>
    <property type="match status" value="1"/>
</dbReference>
<keyword evidence="2" id="KW-0255">Endonuclease</keyword>
<dbReference type="Gene3D" id="3.60.10.10">
    <property type="entry name" value="Endonuclease/exonuclease/phosphatase"/>
    <property type="match status" value="1"/>
</dbReference>
<name>A0A8J6XSQ5_9BACT</name>
<accession>A0A8J6XSQ5</accession>
<dbReference type="SUPFAM" id="SSF56219">
    <property type="entry name" value="DNase I-like"/>
    <property type="match status" value="1"/>
</dbReference>
<dbReference type="InterPro" id="IPR005135">
    <property type="entry name" value="Endo/exonuclease/phosphatase"/>
</dbReference>
<evidence type="ECO:0000259" key="1">
    <source>
        <dbReference type="Pfam" id="PF03372"/>
    </source>
</evidence>
<dbReference type="Proteomes" id="UP000648239">
    <property type="component" value="Unassembled WGS sequence"/>
</dbReference>
<dbReference type="GO" id="GO:0004519">
    <property type="term" value="F:endonuclease activity"/>
    <property type="evidence" value="ECO:0007669"/>
    <property type="project" value="UniProtKB-KW"/>
</dbReference>
<evidence type="ECO:0000313" key="2">
    <source>
        <dbReference type="EMBL" id="MBD3867927.1"/>
    </source>
</evidence>
<keyword evidence="2" id="KW-0378">Hydrolase</keyword>
<feature type="domain" description="Endonuclease/exonuclease/phosphatase" evidence="1">
    <location>
        <begin position="6"/>
        <end position="238"/>
    </location>
</feature>
<protein>
    <submittedName>
        <fullName evidence="2">Endonuclease/exonuclease/phosphatase family protein</fullName>
    </submittedName>
</protein>
<dbReference type="Pfam" id="PF03372">
    <property type="entry name" value="Exo_endo_phos"/>
    <property type="match status" value="1"/>
</dbReference>